<protein>
    <submittedName>
        <fullName evidence="2">Uncharacterized protein</fullName>
    </submittedName>
</protein>
<keyword evidence="1" id="KW-0472">Membrane</keyword>
<sequence>TPTTKKMSNSDWAVALTFVVLILSVTSCVVISPQTGISDYRFCLSKCDSGGWNNDIRDMACFAECNKLVSCIGDEKK</sequence>
<evidence type="ECO:0000313" key="2">
    <source>
        <dbReference type="EMBL" id="KKL82990.1"/>
    </source>
</evidence>
<dbReference type="AlphaFoldDB" id="A0A0F9HMQ7"/>
<dbReference type="EMBL" id="LAZR01022117">
    <property type="protein sequence ID" value="KKL82990.1"/>
    <property type="molecule type" value="Genomic_DNA"/>
</dbReference>
<proteinExistence type="predicted"/>
<comment type="caution">
    <text evidence="2">The sequence shown here is derived from an EMBL/GenBank/DDBJ whole genome shotgun (WGS) entry which is preliminary data.</text>
</comment>
<gene>
    <name evidence="2" type="ORF">LCGC14_1979300</name>
</gene>
<accession>A0A0F9HMQ7</accession>
<keyword evidence="1" id="KW-1133">Transmembrane helix</keyword>
<name>A0A0F9HMQ7_9ZZZZ</name>
<keyword evidence="1" id="KW-0812">Transmembrane</keyword>
<feature type="transmembrane region" description="Helical" evidence="1">
    <location>
        <begin position="12"/>
        <end position="31"/>
    </location>
</feature>
<organism evidence="2">
    <name type="scientific">marine sediment metagenome</name>
    <dbReference type="NCBI Taxonomy" id="412755"/>
    <lineage>
        <taxon>unclassified sequences</taxon>
        <taxon>metagenomes</taxon>
        <taxon>ecological metagenomes</taxon>
    </lineage>
</organism>
<feature type="non-terminal residue" evidence="2">
    <location>
        <position position="1"/>
    </location>
</feature>
<evidence type="ECO:0000256" key="1">
    <source>
        <dbReference type="SAM" id="Phobius"/>
    </source>
</evidence>
<reference evidence="2" key="1">
    <citation type="journal article" date="2015" name="Nature">
        <title>Complex archaea that bridge the gap between prokaryotes and eukaryotes.</title>
        <authorList>
            <person name="Spang A."/>
            <person name="Saw J.H."/>
            <person name="Jorgensen S.L."/>
            <person name="Zaremba-Niedzwiedzka K."/>
            <person name="Martijn J."/>
            <person name="Lind A.E."/>
            <person name="van Eijk R."/>
            <person name="Schleper C."/>
            <person name="Guy L."/>
            <person name="Ettema T.J."/>
        </authorList>
    </citation>
    <scope>NUCLEOTIDE SEQUENCE</scope>
</reference>